<keyword evidence="10" id="KW-1185">Reference proteome</keyword>
<evidence type="ECO:0000256" key="3">
    <source>
        <dbReference type="ARBA" id="ARBA00022475"/>
    </source>
</evidence>
<dbReference type="PATRIC" id="fig|1117379.3.peg.3168"/>
<feature type="domain" description="ABC transmembrane type-1" evidence="8">
    <location>
        <begin position="89"/>
        <end position="280"/>
    </location>
</feature>
<dbReference type="Pfam" id="PF12911">
    <property type="entry name" value="OppC_N"/>
    <property type="match status" value="1"/>
</dbReference>
<comment type="subcellular location">
    <subcellularLocation>
        <location evidence="1 7">Cell membrane</location>
        <topology evidence="1 7">Multi-pass membrane protein</topology>
    </subcellularLocation>
</comment>
<evidence type="ECO:0000256" key="2">
    <source>
        <dbReference type="ARBA" id="ARBA00022448"/>
    </source>
</evidence>
<keyword evidence="4 7" id="KW-0812">Transmembrane</keyword>
<sequence length="291" mass="31887">MSTTVMKMKEKKTSLFKIRAKKMWSNKLAAMGLAICLVMILLAIFAPLFTKYSPTQMDLTSITHPPSAEHLFGTDKLGRDVFAQILYGARVSIYVGIMSSLGGTLIGVILGCLAGYFGGKLDNLLTRLSEIAMTFPELILVLVMVAMLGQGVSNLIIVFMITGWMTTFRLVRNEFLSVREETYVSVCRSFGISNLSIIFKHMLPNTMSPIIVAFTVNVAGYVLAEAGLSFLGLGVPVTTPTWGNIMNAAQSIDVITNFWWLWLAPGLAISLFVLAINFLGDGLRDVLDPKQ</sequence>
<dbReference type="InterPro" id="IPR035906">
    <property type="entry name" value="MetI-like_sf"/>
</dbReference>
<dbReference type="Gene3D" id="1.10.3720.10">
    <property type="entry name" value="MetI-like"/>
    <property type="match status" value="1"/>
</dbReference>
<accession>K6E044</accession>
<comment type="caution">
    <text evidence="9">The sequence shown here is derived from an EMBL/GenBank/DDBJ whole genome shotgun (WGS) entry which is preliminary data.</text>
</comment>
<keyword evidence="6 7" id="KW-0472">Membrane</keyword>
<keyword evidence="3" id="KW-1003">Cell membrane</keyword>
<dbReference type="PANTHER" id="PTHR43386">
    <property type="entry name" value="OLIGOPEPTIDE TRANSPORT SYSTEM PERMEASE PROTEIN APPC"/>
    <property type="match status" value="1"/>
</dbReference>
<dbReference type="EMBL" id="AJLS01000115">
    <property type="protein sequence ID" value="EKN66491.1"/>
    <property type="molecule type" value="Genomic_DNA"/>
</dbReference>
<feature type="transmembrane region" description="Helical" evidence="7">
    <location>
        <begin position="93"/>
        <end position="117"/>
    </location>
</feature>
<proteinExistence type="inferred from homology"/>
<dbReference type="InterPro" id="IPR025966">
    <property type="entry name" value="OppC_N"/>
</dbReference>
<evidence type="ECO:0000256" key="7">
    <source>
        <dbReference type="RuleBase" id="RU363032"/>
    </source>
</evidence>
<dbReference type="eggNOG" id="COG1173">
    <property type="taxonomic scope" value="Bacteria"/>
</dbReference>
<evidence type="ECO:0000256" key="4">
    <source>
        <dbReference type="ARBA" id="ARBA00022692"/>
    </source>
</evidence>
<organism evidence="9 10">
    <name type="scientific">Neobacillus bataviensis LMG 21833</name>
    <dbReference type="NCBI Taxonomy" id="1117379"/>
    <lineage>
        <taxon>Bacteria</taxon>
        <taxon>Bacillati</taxon>
        <taxon>Bacillota</taxon>
        <taxon>Bacilli</taxon>
        <taxon>Bacillales</taxon>
        <taxon>Bacillaceae</taxon>
        <taxon>Neobacillus</taxon>
    </lineage>
</organism>
<evidence type="ECO:0000313" key="10">
    <source>
        <dbReference type="Proteomes" id="UP000006316"/>
    </source>
</evidence>
<dbReference type="AlphaFoldDB" id="K6E044"/>
<feature type="transmembrane region" description="Helical" evidence="7">
    <location>
        <begin position="138"/>
        <end position="162"/>
    </location>
</feature>
<reference evidence="9 10" key="1">
    <citation type="journal article" date="2012" name="Front. Microbiol.">
        <title>Redundancy and modularity in membrane-associated dissimilatory nitrate reduction in Bacillus.</title>
        <authorList>
            <person name="Heylen K."/>
            <person name="Keltjens J."/>
        </authorList>
    </citation>
    <scope>NUCLEOTIDE SEQUENCE [LARGE SCALE GENOMIC DNA]</scope>
    <source>
        <strain evidence="10">LMG 21833T</strain>
    </source>
</reference>
<dbReference type="InterPro" id="IPR000515">
    <property type="entry name" value="MetI-like"/>
</dbReference>
<dbReference type="GO" id="GO:0005886">
    <property type="term" value="C:plasma membrane"/>
    <property type="evidence" value="ECO:0007669"/>
    <property type="project" value="UniProtKB-SubCell"/>
</dbReference>
<dbReference type="OrthoDB" id="9797472at2"/>
<evidence type="ECO:0000259" key="8">
    <source>
        <dbReference type="PROSITE" id="PS50928"/>
    </source>
</evidence>
<protein>
    <submittedName>
        <fullName evidence="9">Oligopeptide transport system permease protein AppC</fullName>
    </submittedName>
</protein>
<keyword evidence="2 7" id="KW-0813">Transport</keyword>
<evidence type="ECO:0000256" key="5">
    <source>
        <dbReference type="ARBA" id="ARBA00022989"/>
    </source>
</evidence>
<feature type="transmembrane region" description="Helical" evidence="7">
    <location>
        <begin position="211"/>
        <end position="238"/>
    </location>
</feature>
<name>K6E044_9BACI</name>
<dbReference type="InterPro" id="IPR050366">
    <property type="entry name" value="BP-dependent_transpt_permease"/>
</dbReference>
<feature type="transmembrane region" description="Helical" evidence="7">
    <location>
        <begin position="258"/>
        <end position="280"/>
    </location>
</feature>
<dbReference type="SUPFAM" id="SSF161098">
    <property type="entry name" value="MetI-like"/>
    <property type="match status" value="1"/>
</dbReference>
<dbReference type="GO" id="GO:0055085">
    <property type="term" value="P:transmembrane transport"/>
    <property type="evidence" value="ECO:0007669"/>
    <property type="project" value="InterPro"/>
</dbReference>
<comment type="similarity">
    <text evidence="7">Belongs to the binding-protein-dependent transport system permease family.</text>
</comment>
<dbReference type="STRING" id="1117379.BABA_15317"/>
<evidence type="ECO:0000313" key="9">
    <source>
        <dbReference type="EMBL" id="EKN66491.1"/>
    </source>
</evidence>
<keyword evidence="5 7" id="KW-1133">Transmembrane helix</keyword>
<evidence type="ECO:0000256" key="1">
    <source>
        <dbReference type="ARBA" id="ARBA00004651"/>
    </source>
</evidence>
<dbReference type="Pfam" id="PF00528">
    <property type="entry name" value="BPD_transp_1"/>
    <property type="match status" value="1"/>
</dbReference>
<evidence type="ECO:0000256" key="6">
    <source>
        <dbReference type="ARBA" id="ARBA00023136"/>
    </source>
</evidence>
<dbReference type="Proteomes" id="UP000006316">
    <property type="component" value="Unassembled WGS sequence"/>
</dbReference>
<gene>
    <name evidence="9" type="ORF">BABA_15317</name>
</gene>
<dbReference type="CDD" id="cd06261">
    <property type="entry name" value="TM_PBP2"/>
    <property type="match status" value="1"/>
</dbReference>
<dbReference type="PROSITE" id="PS50928">
    <property type="entry name" value="ABC_TM1"/>
    <property type="match status" value="1"/>
</dbReference>
<dbReference type="PANTHER" id="PTHR43386:SF1">
    <property type="entry name" value="D,D-DIPEPTIDE TRANSPORT SYSTEM PERMEASE PROTEIN DDPC-RELATED"/>
    <property type="match status" value="1"/>
</dbReference>
<dbReference type="RefSeq" id="WP_007086059.1">
    <property type="nucleotide sequence ID" value="NZ_AJLS01000115.1"/>
</dbReference>